<organism evidence="2 3">
    <name type="scientific">Aeromonas molluscorum 848</name>
    <dbReference type="NCBI Taxonomy" id="1268236"/>
    <lineage>
        <taxon>Bacteria</taxon>
        <taxon>Pseudomonadati</taxon>
        <taxon>Pseudomonadota</taxon>
        <taxon>Gammaproteobacteria</taxon>
        <taxon>Aeromonadales</taxon>
        <taxon>Aeromonadaceae</taxon>
        <taxon>Aeromonas</taxon>
    </lineage>
</organism>
<dbReference type="AlphaFoldDB" id="R1F4R2"/>
<name>R1F4R2_9GAMM</name>
<dbReference type="Proteomes" id="UP000013526">
    <property type="component" value="Unassembled WGS sequence"/>
</dbReference>
<protein>
    <submittedName>
        <fullName evidence="2">Phage anti-repressor protein</fullName>
    </submittedName>
</protein>
<reference evidence="2 3" key="1">
    <citation type="journal article" date="2013" name="Genome Announc.">
        <title>Draft Genome Sequence of Aeromonas molluscorum Strain 848TT, Isolated from Bivalve Molluscs.</title>
        <authorList>
            <person name="Spataro N."/>
            <person name="Farfan M."/>
            <person name="Albarral V."/>
            <person name="Sanglas A."/>
            <person name="Loren J.G."/>
            <person name="Fuste M.C."/>
            <person name="Bosch E."/>
        </authorList>
    </citation>
    <scope>NUCLEOTIDE SEQUENCE [LARGE SCALE GENOMIC DNA]</scope>
    <source>
        <strain evidence="2 3">848</strain>
    </source>
</reference>
<gene>
    <name evidence="2" type="ORF">G113_12407</name>
</gene>
<dbReference type="PANTHER" id="PTHR36180">
    <property type="entry name" value="DNA-BINDING PROTEIN-RELATED-RELATED"/>
    <property type="match status" value="1"/>
</dbReference>
<dbReference type="Pfam" id="PF08346">
    <property type="entry name" value="AntA"/>
    <property type="match status" value="1"/>
</dbReference>
<evidence type="ECO:0000313" key="2">
    <source>
        <dbReference type="EMBL" id="EOD54797.1"/>
    </source>
</evidence>
<dbReference type="EMBL" id="AQGQ01000081">
    <property type="protein sequence ID" value="EOD54797.1"/>
    <property type="molecule type" value="Genomic_DNA"/>
</dbReference>
<dbReference type="RefSeq" id="WP_005902378.1">
    <property type="nucleotide sequence ID" value="NZ_AQGQ01000081.1"/>
</dbReference>
<dbReference type="PANTHER" id="PTHR36180:SF1">
    <property type="entry name" value="ANTA_ANTB ANTIREPRESSOR DOMAIN-CONTAINING PROTEIN"/>
    <property type="match status" value="1"/>
</dbReference>
<proteinExistence type="predicted"/>
<keyword evidence="3" id="KW-1185">Reference proteome</keyword>
<dbReference type="PATRIC" id="fig|1268236.3.peg.2442"/>
<evidence type="ECO:0000259" key="1">
    <source>
        <dbReference type="Pfam" id="PF08346"/>
    </source>
</evidence>
<evidence type="ECO:0000313" key="3">
    <source>
        <dbReference type="Proteomes" id="UP000013526"/>
    </source>
</evidence>
<dbReference type="OrthoDB" id="79831at2"/>
<dbReference type="InterPro" id="IPR013557">
    <property type="entry name" value="AntA/B_antirep"/>
</dbReference>
<sequence length="259" mass="29787">MQKHYGLIAQGEALPKNSHPLSTLLPIHQHEVGGKWIQVVHARELHAFLKVGRDFSTWVQERIREYRFFEGLDYTVVETLSSPISGSTKARPQRVKEYHLALNMAKELAMVERNDEGRQARHYFIDCERRLSIVAPEQQAVAVAHWQAQREVTKDYHGLMCRALQQTRISAGKETKAHHYSNELNMLNRLVLGVDAKHWAELHGGCREVRQHMDSHQLEQIAYLERSNATLIDAGMPFTERKARLSSMLAAHVDREGWA</sequence>
<feature type="domain" description="AntA/AntB antirepressor" evidence="1">
    <location>
        <begin position="40"/>
        <end position="114"/>
    </location>
</feature>
<accession>R1F4R2</accession>
<comment type="caution">
    <text evidence="2">The sequence shown here is derived from an EMBL/GenBank/DDBJ whole genome shotgun (WGS) entry which is preliminary data.</text>
</comment>